<proteinExistence type="predicted"/>
<keyword evidence="3" id="KW-1185">Reference proteome</keyword>
<name>A0AAP0KKS3_9MAGN</name>
<evidence type="ECO:0000313" key="3">
    <source>
        <dbReference type="Proteomes" id="UP001417504"/>
    </source>
</evidence>
<accession>A0AAP0KKS3</accession>
<protein>
    <submittedName>
        <fullName evidence="2">Uncharacterized protein</fullName>
    </submittedName>
</protein>
<evidence type="ECO:0000256" key="1">
    <source>
        <dbReference type="SAM" id="MobiDB-lite"/>
    </source>
</evidence>
<comment type="caution">
    <text evidence="2">The sequence shown here is derived from an EMBL/GenBank/DDBJ whole genome shotgun (WGS) entry which is preliminary data.</text>
</comment>
<feature type="region of interest" description="Disordered" evidence="1">
    <location>
        <begin position="49"/>
        <end position="80"/>
    </location>
</feature>
<evidence type="ECO:0000313" key="2">
    <source>
        <dbReference type="EMBL" id="KAK9154401.1"/>
    </source>
</evidence>
<dbReference type="EMBL" id="JBBNAE010000001">
    <property type="protein sequence ID" value="KAK9154401.1"/>
    <property type="molecule type" value="Genomic_DNA"/>
</dbReference>
<reference evidence="2 3" key="1">
    <citation type="submission" date="2024-01" db="EMBL/GenBank/DDBJ databases">
        <title>Genome assemblies of Stephania.</title>
        <authorList>
            <person name="Yang L."/>
        </authorList>
    </citation>
    <scope>NUCLEOTIDE SEQUENCE [LARGE SCALE GENOMIC DNA]</scope>
    <source>
        <strain evidence="2">QJT</strain>
        <tissue evidence="2">Leaf</tissue>
    </source>
</reference>
<dbReference type="Proteomes" id="UP001417504">
    <property type="component" value="Unassembled WGS sequence"/>
</dbReference>
<sequence length="144" mass="15180">MRTCVAFMMQPNRARSFTLRGQTDPMGSTNQRLLGGPGFHFAPHIPNVKRRWGGPPVGRPGTGESRPTAGGGVEPWSGGSRPPLSSLILLWAPLGSNGDGGGTVTALVGGVGDTAILLGSFPLIFLSRSIKRDKGENEEENIIF</sequence>
<organism evidence="2 3">
    <name type="scientific">Stephania japonica</name>
    <dbReference type="NCBI Taxonomy" id="461633"/>
    <lineage>
        <taxon>Eukaryota</taxon>
        <taxon>Viridiplantae</taxon>
        <taxon>Streptophyta</taxon>
        <taxon>Embryophyta</taxon>
        <taxon>Tracheophyta</taxon>
        <taxon>Spermatophyta</taxon>
        <taxon>Magnoliopsida</taxon>
        <taxon>Ranunculales</taxon>
        <taxon>Menispermaceae</taxon>
        <taxon>Menispermoideae</taxon>
        <taxon>Cissampelideae</taxon>
        <taxon>Stephania</taxon>
    </lineage>
</organism>
<gene>
    <name evidence="2" type="ORF">Sjap_001881</name>
</gene>
<dbReference type="AlphaFoldDB" id="A0AAP0KKS3"/>